<sequence>MMDRDWHSHKDMVALCAMPDRYGKLELRHLRYFVAVAEEGSLSEAARVRLHTAQPSLSRQLRELENELGVQLFERRPRGITLTPSGQRFLEHCRDILSRLDVAVNDTRGTRTILRLGCLTGLEPDVLPRVIQLAKPHASDVDVQVVSAPSPRLVELLRARELNFALMRQEEGAVDLDFKTVALQPFVVLLPADHRLAKQKSVAFRDLQTQPYIAVSQQSAPALRDAVDNWCQQQSLTLTPSHTVNDLGASLSLILTAHGFGLMPDYGRHLVPPAIAVRPLVGGPPPLPLVIAWRPKSATPARLLVKAITAHWNPD</sequence>
<dbReference type="SUPFAM" id="SSF46785">
    <property type="entry name" value="Winged helix' DNA-binding domain"/>
    <property type="match status" value="1"/>
</dbReference>
<proteinExistence type="inferred from homology"/>
<evidence type="ECO:0000256" key="3">
    <source>
        <dbReference type="ARBA" id="ARBA00023125"/>
    </source>
</evidence>
<keyword evidence="4" id="KW-0804">Transcription</keyword>
<dbReference type="InterPro" id="IPR036390">
    <property type="entry name" value="WH_DNA-bd_sf"/>
</dbReference>
<dbReference type="EMBL" id="JAUSVK010000001">
    <property type="protein sequence ID" value="MDQ0391812.1"/>
    <property type="molecule type" value="Genomic_DNA"/>
</dbReference>
<keyword evidence="3" id="KW-0238">DNA-binding</keyword>
<dbReference type="InterPro" id="IPR036388">
    <property type="entry name" value="WH-like_DNA-bd_sf"/>
</dbReference>
<feature type="domain" description="HTH lysR-type" evidence="5">
    <location>
        <begin position="25"/>
        <end position="83"/>
    </location>
</feature>
<dbReference type="PANTHER" id="PTHR30346">
    <property type="entry name" value="TRANSCRIPTIONAL DUAL REGULATOR HCAR-RELATED"/>
    <property type="match status" value="1"/>
</dbReference>
<evidence type="ECO:0000256" key="2">
    <source>
        <dbReference type="ARBA" id="ARBA00023015"/>
    </source>
</evidence>
<evidence type="ECO:0000313" key="7">
    <source>
        <dbReference type="Proteomes" id="UP001237448"/>
    </source>
</evidence>
<comment type="similarity">
    <text evidence="1">Belongs to the LysR transcriptional regulatory family.</text>
</comment>
<gene>
    <name evidence="6" type="ORF">J3R73_001604</name>
</gene>
<keyword evidence="7" id="KW-1185">Reference proteome</keyword>
<protein>
    <submittedName>
        <fullName evidence="6">LysR family hca operon transcriptional activator</fullName>
    </submittedName>
</protein>
<dbReference type="Gene3D" id="1.10.10.10">
    <property type="entry name" value="Winged helix-like DNA-binding domain superfamily/Winged helix DNA-binding domain"/>
    <property type="match status" value="1"/>
</dbReference>
<dbReference type="Gene3D" id="3.40.190.10">
    <property type="entry name" value="Periplasmic binding protein-like II"/>
    <property type="match status" value="2"/>
</dbReference>
<dbReference type="Proteomes" id="UP001237448">
    <property type="component" value="Unassembled WGS sequence"/>
</dbReference>
<dbReference type="InterPro" id="IPR005119">
    <property type="entry name" value="LysR_subst-bd"/>
</dbReference>
<dbReference type="PRINTS" id="PR00039">
    <property type="entry name" value="HTHLYSR"/>
</dbReference>
<name>A0ABU0FB16_9HYPH</name>
<dbReference type="RefSeq" id="WP_307424736.1">
    <property type="nucleotide sequence ID" value="NZ_JAUSVK010000001.1"/>
</dbReference>
<organism evidence="6 7">
    <name type="scientific">Labrys monachus</name>
    <dbReference type="NCBI Taxonomy" id="217067"/>
    <lineage>
        <taxon>Bacteria</taxon>
        <taxon>Pseudomonadati</taxon>
        <taxon>Pseudomonadota</taxon>
        <taxon>Alphaproteobacteria</taxon>
        <taxon>Hyphomicrobiales</taxon>
        <taxon>Xanthobacteraceae</taxon>
        <taxon>Labrys</taxon>
    </lineage>
</organism>
<evidence type="ECO:0000256" key="1">
    <source>
        <dbReference type="ARBA" id="ARBA00009437"/>
    </source>
</evidence>
<dbReference type="PROSITE" id="PS50931">
    <property type="entry name" value="HTH_LYSR"/>
    <property type="match status" value="1"/>
</dbReference>
<dbReference type="Pfam" id="PF03466">
    <property type="entry name" value="LysR_substrate"/>
    <property type="match status" value="1"/>
</dbReference>
<accession>A0ABU0FB16</accession>
<evidence type="ECO:0000313" key="6">
    <source>
        <dbReference type="EMBL" id="MDQ0391812.1"/>
    </source>
</evidence>
<comment type="caution">
    <text evidence="6">The sequence shown here is derived from an EMBL/GenBank/DDBJ whole genome shotgun (WGS) entry which is preliminary data.</text>
</comment>
<keyword evidence="2" id="KW-0805">Transcription regulation</keyword>
<evidence type="ECO:0000259" key="5">
    <source>
        <dbReference type="PROSITE" id="PS50931"/>
    </source>
</evidence>
<dbReference type="PANTHER" id="PTHR30346:SF0">
    <property type="entry name" value="HCA OPERON TRANSCRIPTIONAL ACTIVATOR HCAR"/>
    <property type="match status" value="1"/>
</dbReference>
<dbReference type="InterPro" id="IPR000847">
    <property type="entry name" value="LysR_HTH_N"/>
</dbReference>
<reference evidence="6 7" key="1">
    <citation type="submission" date="2023-07" db="EMBL/GenBank/DDBJ databases">
        <title>Genomic Encyclopedia of Type Strains, Phase IV (KMG-IV): sequencing the most valuable type-strain genomes for metagenomic binning, comparative biology and taxonomic classification.</title>
        <authorList>
            <person name="Goeker M."/>
        </authorList>
    </citation>
    <scope>NUCLEOTIDE SEQUENCE [LARGE SCALE GENOMIC DNA]</scope>
    <source>
        <strain evidence="6 7">DSM 5896</strain>
    </source>
</reference>
<evidence type="ECO:0000256" key="4">
    <source>
        <dbReference type="ARBA" id="ARBA00023163"/>
    </source>
</evidence>
<dbReference type="SUPFAM" id="SSF53850">
    <property type="entry name" value="Periplasmic binding protein-like II"/>
    <property type="match status" value="1"/>
</dbReference>
<dbReference type="Pfam" id="PF00126">
    <property type="entry name" value="HTH_1"/>
    <property type="match status" value="1"/>
</dbReference>